<feature type="chain" id="PRO_5025559873" evidence="2">
    <location>
        <begin position="22"/>
        <end position="136"/>
    </location>
</feature>
<sequence length="136" mass="14135">MKTRHRATLVALLAAAVGCGGFNLDTKHPVILQGPIVGGGVERGQSYFGYSVGLTNAPNAGSWVLVGAPRANSTLGLHDIPSTGAMYKCSLVEGKCEEVITDTTGDEVTRQPPNSYRDYKQGAWIGGAMDANPSAG</sequence>
<dbReference type="PROSITE" id="PS51470">
    <property type="entry name" value="FG_GAP"/>
    <property type="match status" value="1"/>
</dbReference>
<evidence type="ECO:0000256" key="1">
    <source>
        <dbReference type="PROSITE-ProRule" id="PRU00803"/>
    </source>
</evidence>
<dbReference type="PANTHER" id="PTHR23220:SF83">
    <property type="entry name" value="INTEGRIN ALPHA-PS3-RELATED"/>
    <property type="match status" value="1"/>
</dbReference>
<dbReference type="InterPro" id="IPR028994">
    <property type="entry name" value="Integrin_alpha_N"/>
</dbReference>
<protein>
    <submittedName>
        <fullName evidence="3">Integrin alpha-PS1</fullName>
    </submittedName>
</protein>
<dbReference type="GO" id="GO:0007160">
    <property type="term" value="P:cell-matrix adhesion"/>
    <property type="evidence" value="ECO:0007669"/>
    <property type="project" value="TreeGrafter"/>
</dbReference>
<dbReference type="GO" id="GO:0033627">
    <property type="term" value="P:cell adhesion mediated by integrin"/>
    <property type="evidence" value="ECO:0007669"/>
    <property type="project" value="TreeGrafter"/>
</dbReference>
<keyword evidence="3" id="KW-0401">Integrin</keyword>
<dbReference type="Proteomes" id="UP000440578">
    <property type="component" value="Unassembled WGS sequence"/>
</dbReference>
<keyword evidence="4" id="KW-1185">Reference proteome</keyword>
<dbReference type="AlphaFoldDB" id="A0A6A4VQB0"/>
<dbReference type="PANTHER" id="PTHR23220">
    <property type="entry name" value="INTEGRIN ALPHA"/>
    <property type="match status" value="1"/>
</dbReference>
<dbReference type="Gene3D" id="2.130.10.130">
    <property type="entry name" value="Integrin alpha, N-terminal"/>
    <property type="match status" value="1"/>
</dbReference>
<dbReference type="GO" id="GO:0009897">
    <property type="term" value="C:external side of plasma membrane"/>
    <property type="evidence" value="ECO:0007669"/>
    <property type="project" value="TreeGrafter"/>
</dbReference>
<evidence type="ECO:0000313" key="3">
    <source>
        <dbReference type="EMBL" id="KAF0295843.1"/>
    </source>
</evidence>
<dbReference type="InterPro" id="IPR013519">
    <property type="entry name" value="Int_alpha_beta-p"/>
</dbReference>
<dbReference type="GO" id="GO:0005178">
    <property type="term" value="F:integrin binding"/>
    <property type="evidence" value="ECO:0007669"/>
    <property type="project" value="TreeGrafter"/>
</dbReference>
<dbReference type="GO" id="GO:0007229">
    <property type="term" value="P:integrin-mediated signaling pathway"/>
    <property type="evidence" value="ECO:0007669"/>
    <property type="project" value="UniProtKB-KW"/>
</dbReference>
<dbReference type="GO" id="GO:0098609">
    <property type="term" value="P:cell-cell adhesion"/>
    <property type="evidence" value="ECO:0007669"/>
    <property type="project" value="TreeGrafter"/>
</dbReference>
<organism evidence="3 4">
    <name type="scientific">Amphibalanus amphitrite</name>
    <name type="common">Striped barnacle</name>
    <name type="synonym">Balanus amphitrite</name>
    <dbReference type="NCBI Taxonomy" id="1232801"/>
    <lineage>
        <taxon>Eukaryota</taxon>
        <taxon>Metazoa</taxon>
        <taxon>Ecdysozoa</taxon>
        <taxon>Arthropoda</taxon>
        <taxon>Crustacea</taxon>
        <taxon>Multicrustacea</taxon>
        <taxon>Cirripedia</taxon>
        <taxon>Thoracica</taxon>
        <taxon>Thoracicalcarea</taxon>
        <taxon>Balanomorpha</taxon>
        <taxon>Balanoidea</taxon>
        <taxon>Balanidae</taxon>
        <taxon>Amphibalaninae</taxon>
        <taxon>Amphibalanus</taxon>
    </lineage>
</organism>
<keyword evidence="2" id="KW-0732">Signal</keyword>
<feature type="repeat" description="FG-GAP" evidence="1">
    <location>
        <begin position="34"/>
        <end position="98"/>
    </location>
</feature>
<gene>
    <name evidence="3" type="primary">mew_0</name>
    <name evidence="3" type="ORF">FJT64_006680</name>
</gene>
<dbReference type="GO" id="GO:0008305">
    <property type="term" value="C:integrin complex"/>
    <property type="evidence" value="ECO:0007669"/>
    <property type="project" value="TreeGrafter"/>
</dbReference>
<dbReference type="SMART" id="SM00191">
    <property type="entry name" value="Int_alpha"/>
    <property type="match status" value="1"/>
</dbReference>
<proteinExistence type="predicted"/>
<dbReference type="PROSITE" id="PS51257">
    <property type="entry name" value="PROKAR_LIPOPROTEIN"/>
    <property type="match status" value="1"/>
</dbReference>
<reference evidence="3 4" key="1">
    <citation type="submission" date="2019-07" db="EMBL/GenBank/DDBJ databases">
        <title>Draft genome assembly of a fouling barnacle, Amphibalanus amphitrite (Darwin, 1854): The first reference genome for Thecostraca.</title>
        <authorList>
            <person name="Kim W."/>
        </authorList>
    </citation>
    <scope>NUCLEOTIDE SEQUENCE [LARGE SCALE GENOMIC DNA]</scope>
    <source>
        <strain evidence="3">SNU_AA5</strain>
        <tissue evidence="3">Soma without cirri and trophi</tissue>
    </source>
</reference>
<name>A0A6A4VQB0_AMPAM</name>
<accession>A0A6A4VQB0</accession>
<evidence type="ECO:0000256" key="2">
    <source>
        <dbReference type="SAM" id="SignalP"/>
    </source>
</evidence>
<evidence type="ECO:0000313" key="4">
    <source>
        <dbReference type="Proteomes" id="UP000440578"/>
    </source>
</evidence>
<dbReference type="OrthoDB" id="6362691at2759"/>
<dbReference type="EMBL" id="VIIS01001594">
    <property type="protein sequence ID" value="KAF0295843.1"/>
    <property type="molecule type" value="Genomic_DNA"/>
</dbReference>
<comment type="caution">
    <text evidence="3">The sequence shown here is derived from an EMBL/GenBank/DDBJ whole genome shotgun (WGS) entry which is preliminary data.</text>
</comment>
<feature type="signal peptide" evidence="2">
    <location>
        <begin position="1"/>
        <end position="21"/>
    </location>
</feature>